<dbReference type="GO" id="GO:0005634">
    <property type="term" value="C:nucleus"/>
    <property type="evidence" value="ECO:0007669"/>
    <property type="project" value="TreeGrafter"/>
</dbReference>
<dbReference type="Gene3D" id="3.30.40.10">
    <property type="entry name" value="Zinc/RING finger domain, C3HC4 (zinc finger)"/>
    <property type="match status" value="1"/>
</dbReference>
<keyword evidence="6" id="KW-0833">Ubl conjugation pathway</keyword>
<evidence type="ECO:0000256" key="9">
    <source>
        <dbReference type="SAM" id="MobiDB-lite"/>
    </source>
</evidence>
<evidence type="ECO:0000256" key="3">
    <source>
        <dbReference type="ARBA" id="ARBA00022679"/>
    </source>
</evidence>
<dbReference type="GO" id="GO:0061630">
    <property type="term" value="F:ubiquitin protein ligase activity"/>
    <property type="evidence" value="ECO:0007669"/>
    <property type="project" value="UniProtKB-EC"/>
</dbReference>
<dbReference type="KEGG" id="qsa:O6P43_029149"/>
<dbReference type="SMART" id="SM00184">
    <property type="entry name" value="RING"/>
    <property type="match status" value="1"/>
</dbReference>
<dbReference type="AlphaFoldDB" id="A0AAD7L0Q6"/>
<keyword evidence="12" id="KW-1185">Reference proteome</keyword>
<organism evidence="11 12">
    <name type="scientific">Quillaja saponaria</name>
    <name type="common">Soap bark tree</name>
    <dbReference type="NCBI Taxonomy" id="32244"/>
    <lineage>
        <taxon>Eukaryota</taxon>
        <taxon>Viridiplantae</taxon>
        <taxon>Streptophyta</taxon>
        <taxon>Embryophyta</taxon>
        <taxon>Tracheophyta</taxon>
        <taxon>Spermatophyta</taxon>
        <taxon>Magnoliopsida</taxon>
        <taxon>eudicotyledons</taxon>
        <taxon>Gunneridae</taxon>
        <taxon>Pentapetalae</taxon>
        <taxon>rosids</taxon>
        <taxon>fabids</taxon>
        <taxon>Fabales</taxon>
        <taxon>Quillajaceae</taxon>
        <taxon>Quillaja</taxon>
    </lineage>
</organism>
<dbReference type="Proteomes" id="UP001163823">
    <property type="component" value="Chromosome 12"/>
</dbReference>
<dbReference type="CDD" id="cd16469">
    <property type="entry name" value="RING-H2_RNF24-like"/>
    <property type="match status" value="1"/>
</dbReference>
<comment type="caution">
    <text evidence="11">The sequence shown here is derived from an EMBL/GenBank/DDBJ whole genome shotgun (WGS) entry which is preliminary data.</text>
</comment>
<dbReference type="Pfam" id="PF13639">
    <property type="entry name" value="zf-RING_2"/>
    <property type="match status" value="1"/>
</dbReference>
<dbReference type="EC" id="2.3.2.27" evidence="2"/>
<dbReference type="InterPro" id="IPR045191">
    <property type="entry name" value="MBR1/2-like"/>
</dbReference>
<evidence type="ECO:0000256" key="4">
    <source>
        <dbReference type="ARBA" id="ARBA00022723"/>
    </source>
</evidence>
<evidence type="ECO:0000256" key="7">
    <source>
        <dbReference type="ARBA" id="ARBA00022833"/>
    </source>
</evidence>
<evidence type="ECO:0000313" key="12">
    <source>
        <dbReference type="Proteomes" id="UP001163823"/>
    </source>
</evidence>
<dbReference type="PANTHER" id="PTHR22937">
    <property type="entry name" value="E3 UBIQUITIN-PROTEIN LIGASE RNF165"/>
    <property type="match status" value="1"/>
</dbReference>
<keyword evidence="5 8" id="KW-0863">Zinc-finger</keyword>
<evidence type="ECO:0000256" key="5">
    <source>
        <dbReference type="ARBA" id="ARBA00022771"/>
    </source>
</evidence>
<name>A0AAD7L0Q6_QUISA</name>
<keyword evidence="3" id="KW-0808">Transferase</keyword>
<evidence type="ECO:0000256" key="2">
    <source>
        <dbReference type="ARBA" id="ARBA00012483"/>
    </source>
</evidence>
<gene>
    <name evidence="11" type="ORF">O6P43_029149</name>
</gene>
<accession>A0AAD7L0Q6</accession>
<dbReference type="InterPro" id="IPR013083">
    <property type="entry name" value="Znf_RING/FYVE/PHD"/>
</dbReference>
<evidence type="ECO:0000259" key="10">
    <source>
        <dbReference type="PROSITE" id="PS50089"/>
    </source>
</evidence>
<dbReference type="InterPro" id="IPR001841">
    <property type="entry name" value="Znf_RING"/>
</dbReference>
<evidence type="ECO:0000313" key="11">
    <source>
        <dbReference type="EMBL" id="KAJ7948706.1"/>
    </source>
</evidence>
<feature type="domain" description="RING-type" evidence="10">
    <location>
        <begin position="498"/>
        <end position="539"/>
    </location>
</feature>
<reference evidence="11" key="1">
    <citation type="journal article" date="2023" name="Science">
        <title>Elucidation of the pathway for biosynthesis of saponin adjuvants from the soapbark tree.</title>
        <authorList>
            <person name="Reed J."/>
            <person name="Orme A."/>
            <person name="El-Demerdash A."/>
            <person name="Owen C."/>
            <person name="Martin L.B.B."/>
            <person name="Misra R.C."/>
            <person name="Kikuchi S."/>
            <person name="Rejzek M."/>
            <person name="Martin A.C."/>
            <person name="Harkess A."/>
            <person name="Leebens-Mack J."/>
            <person name="Louveau T."/>
            <person name="Stephenson M.J."/>
            <person name="Osbourn A."/>
        </authorList>
    </citation>
    <scope>NUCLEOTIDE SEQUENCE</scope>
    <source>
        <strain evidence="11">S10</strain>
    </source>
</reference>
<feature type="region of interest" description="Disordered" evidence="9">
    <location>
        <begin position="291"/>
        <end position="314"/>
    </location>
</feature>
<evidence type="ECO:0000256" key="1">
    <source>
        <dbReference type="ARBA" id="ARBA00000900"/>
    </source>
</evidence>
<dbReference type="PANTHER" id="PTHR22937:SF222">
    <property type="entry name" value="RING-TYPE E3 UBIQUITIN TRANSFERASE"/>
    <property type="match status" value="1"/>
</dbReference>
<proteinExistence type="predicted"/>
<comment type="catalytic activity">
    <reaction evidence="1">
        <text>S-ubiquitinyl-[E2 ubiquitin-conjugating enzyme]-L-cysteine + [acceptor protein]-L-lysine = [E2 ubiquitin-conjugating enzyme]-L-cysteine + N(6)-ubiquitinyl-[acceptor protein]-L-lysine.</text>
        <dbReference type="EC" id="2.3.2.27"/>
    </reaction>
</comment>
<dbReference type="PROSITE" id="PS50089">
    <property type="entry name" value="ZF_RING_2"/>
    <property type="match status" value="1"/>
</dbReference>
<evidence type="ECO:0000256" key="6">
    <source>
        <dbReference type="ARBA" id="ARBA00022786"/>
    </source>
</evidence>
<keyword evidence="7" id="KW-0862">Zinc</keyword>
<sequence>MEDFTNVFCCIFLDAIQMIDLEMDQQRQGYFHPEPCIIMTGAASFSQPNVHTVVAAPGNSTSVDSQYVPEHFDNPMMYGMPQYNGIQNQHNIDLGFAPAANLYYSGRTPSSSTGMLSVPMNHRALDQLPSSSTYAAFSSENFGRSSHYMDDIRGQFKRKNAEGITGTFQHFNASASSSSSVAPPNTRHLDGIAVMDSVSYSLPHSRGTVTPSLMEVGPQSSVWNRSGDSVMLHDHTHMIQGNYMGQHFQPAATPWLDQQLSSNNSDGRTPAWNQSLAMPYIQASNVNGGSLETGSMGVQRHHETASHRTGPRFLHPPLNQLLPSYHHATMPMQGARGHNINFHSHINTPSFRVPTNPSCNIVVPAQNGFEMGPRHLGPALPTGVRMYHPPRRVVTETTFGHRNLPHMRILPADEVAILEMPDFYEVGNFVDHHRDMRLDIEDMSYEELLALGERIGNVSTGLTEEIIINKLRTKTYLTPATAIKLEEAACEDQEADSCIICQDEYNNQEKIGVLKCGHEYHADCLRKWLLVKNVCPICKSEALSTGRKGV</sequence>
<dbReference type="FunFam" id="3.30.40.10:FF:000615">
    <property type="entry name" value="E3 ubiquitin ligase BIG BROTHER"/>
    <property type="match status" value="1"/>
</dbReference>
<keyword evidence="4" id="KW-0479">Metal-binding</keyword>
<evidence type="ECO:0000256" key="8">
    <source>
        <dbReference type="PROSITE-ProRule" id="PRU00175"/>
    </source>
</evidence>
<dbReference type="SUPFAM" id="SSF57850">
    <property type="entry name" value="RING/U-box"/>
    <property type="match status" value="1"/>
</dbReference>
<dbReference type="EMBL" id="JARAOO010000012">
    <property type="protein sequence ID" value="KAJ7948706.1"/>
    <property type="molecule type" value="Genomic_DNA"/>
</dbReference>
<dbReference type="GO" id="GO:0008270">
    <property type="term" value="F:zinc ion binding"/>
    <property type="evidence" value="ECO:0007669"/>
    <property type="project" value="UniProtKB-KW"/>
</dbReference>
<protein>
    <recommendedName>
        <fullName evidence="2">RING-type E3 ubiquitin transferase</fullName>
        <ecNumber evidence="2">2.3.2.27</ecNumber>
    </recommendedName>
</protein>